<dbReference type="Gene3D" id="1.10.10.60">
    <property type="entry name" value="Homeodomain-like"/>
    <property type="match status" value="1"/>
</dbReference>
<evidence type="ECO:0000256" key="3">
    <source>
        <dbReference type="ARBA" id="ARBA00023242"/>
    </source>
</evidence>
<dbReference type="PANTHER" id="PTHR11850">
    <property type="entry name" value="HOMEOBOX PROTEIN TRANSCRIPTION FACTORS"/>
    <property type="match status" value="1"/>
</dbReference>
<keyword evidence="3 4" id="KW-0539">Nucleus</keyword>
<evidence type="ECO:0000313" key="7">
    <source>
        <dbReference type="EMBL" id="CCI47931.1"/>
    </source>
</evidence>
<gene>
    <name evidence="7" type="ORF">BN9_089740</name>
</gene>
<feature type="compositionally biased region" description="Polar residues" evidence="5">
    <location>
        <begin position="206"/>
        <end position="217"/>
    </location>
</feature>
<feature type="region of interest" description="Disordered" evidence="5">
    <location>
        <begin position="206"/>
        <end position="235"/>
    </location>
</feature>
<dbReference type="InParanoid" id="A0A024GNN2"/>
<protein>
    <recommendedName>
        <fullName evidence="6">Homeobox domain-containing protein</fullName>
    </recommendedName>
</protein>
<keyword evidence="1 4" id="KW-0238">DNA-binding</keyword>
<dbReference type="CDD" id="cd00086">
    <property type="entry name" value="homeodomain"/>
    <property type="match status" value="1"/>
</dbReference>
<dbReference type="SUPFAM" id="SSF46689">
    <property type="entry name" value="Homeodomain-like"/>
    <property type="match status" value="1"/>
</dbReference>
<evidence type="ECO:0000313" key="8">
    <source>
        <dbReference type="Proteomes" id="UP000053237"/>
    </source>
</evidence>
<feature type="compositionally biased region" description="Basic and acidic residues" evidence="5">
    <location>
        <begin position="218"/>
        <end position="229"/>
    </location>
</feature>
<dbReference type="Pfam" id="PF05920">
    <property type="entry name" value="Homeobox_KN"/>
    <property type="match status" value="1"/>
</dbReference>
<keyword evidence="2 4" id="KW-0371">Homeobox</keyword>
<evidence type="ECO:0000259" key="6">
    <source>
        <dbReference type="PROSITE" id="PS50071"/>
    </source>
</evidence>
<feature type="domain" description="Homeobox" evidence="6">
    <location>
        <begin position="105"/>
        <end position="170"/>
    </location>
</feature>
<organism evidence="7 8">
    <name type="scientific">Albugo candida</name>
    <dbReference type="NCBI Taxonomy" id="65357"/>
    <lineage>
        <taxon>Eukaryota</taxon>
        <taxon>Sar</taxon>
        <taxon>Stramenopiles</taxon>
        <taxon>Oomycota</taxon>
        <taxon>Peronosporomycetes</taxon>
        <taxon>Albuginales</taxon>
        <taxon>Albuginaceae</taxon>
        <taxon>Albugo</taxon>
    </lineage>
</organism>
<dbReference type="InterPro" id="IPR009057">
    <property type="entry name" value="Homeodomain-like_sf"/>
</dbReference>
<evidence type="ECO:0000256" key="4">
    <source>
        <dbReference type="PROSITE-ProRule" id="PRU00108"/>
    </source>
</evidence>
<evidence type="ECO:0000256" key="2">
    <source>
        <dbReference type="ARBA" id="ARBA00023155"/>
    </source>
</evidence>
<name>A0A024GNN2_9STRA</name>
<dbReference type="GO" id="GO:0003677">
    <property type="term" value="F:DNA binding"/>
    <property type="evidence" value="ECO:0007669"/>
    <property type="project" value="UniProtKB-UniRule"/>
</dbReference>
<sequence length="399" mass="44591">MLSIAPSMTSSPNRVNLLNRVRTQTDAPDFFTAESAPTHCILPQAPDEKYTVYTITPSFCETPHSASQSEPKSCPLTSPDVKVITPPKHSALNPSALHSDDSSFKKKGTRRGTLNAQAKNILKAWMFSPEHFIHPYPNEEEKEKLVNETGIDMKQLSNWFTNARKRLWQPVLRQSGVEVKRFLSTGRGGPRGGNPPVDILANASTSSIPLQPHNSSSIHEDNSHSDHNDTPLINVSTPISNHHNESFPHVYTPLAENLISSSIQSQTPKPKKNNISSFHVHTSNTDTHIELNASSPNFAWSPQCNLNILNRKRLLTRPLAPISHLISRNDISLEPKYPQPSSINSNECFATCHPKSSMLRKNEKCDRFQDLEVLAVCSLLRLNQQSIPLSHYCDRVRND</sequence>
<accession>A0A024GNN2</accession>
<evidence type="ECO:0000256" key="1">
    <source>
        <dbReference type="ARBA" id="ARBA00023125"/>
    </source>
</evidence>
<dbReference type="PROSITE" id="PS50071">
    <property type="entry name" value="HOMEOBOX_2"/>
    <property type="match status" value="1"/>
</dbReference>
<dbReference type="AlphaFoldDB" id="A0A024GNN2"/>
<dbReference type="GO" id="GO:0006355">
    <property type="term" value="P:regulation of DNA-templated transcription"/>
    <property type="evidence" value="ECO:0007669"/>
    <property type="project" value="InterPro"/>
</dbReference>
<proteinExistence type="predicted"/>
<keyword evidence="8" id="KW-1185">Reference proteome</keyword>
<feature type="region of interest" description="Disordered" evidence="5">
    <location>
        <begin position="88"/>
        <end position="110"/>
    </location>
</feature>
<dbReference type="Proteomes" id="UP000053237">
    <property type="component" value="Unassembled WGS sequence"/>
</dbReference>
<comment type="subcellular location">
    <subcellularLocation>
        <location evidence="4">Nucleus</location>
    </subcellularLocation>
</comment>
<dbReference type="EMBL" id="CAIX01000195">
    <property type="protein sequence ID" value="CCI47931.1"/>
    <property type="molecule type" value="Genomic_DNA"/>
</dbReference>
<comment type="caution">
    <text evidence="7">The sequence shown here is derived from an EMBL/GenBank/DDBJ whole genome shotgun (WGS) entry which is preliminary data.</text>
</comment>
<dbReference type="InterPro" id="IPR050224">
    <property type="entry name" value="TALE_homeobox"/>
</dbReference>
<evidence type="ECO:0000256" key="5">
    <source>
        <dbReference type="SAM" id="MobiDB-lite"/>
    </source>
</evidence>
<reference evidence="7 8" key="1">
    <citation type="submission" date="2012-05" db="EMBL/GenBank/DDBJ databases">
        <title>Recombination and specialization in a pathogen metapopulation.</title>
        <authorList>
            <person name="Gardiner A."/>
            <person name="Kemen E."/>
            <person name="Schultz-Larsen T."/>
            <person name="MacLean D."/>
            <person name="Van Oosterhout C."/>
            <person name="Jones J.D.G."/>
        </authorList>
    </citation>
    <scope>NUCLEOTIDE SEQUENCE [LARGE SCALE GENOMIC DNA]</scope>
    <source>
        <strain evidence="7 8">Ac Nc2</strain>
    </source>
</reference>
<dbReference type="OrthoDB" id="10056939at2759"/>
<feature type="DNA-binding region" description="Homeobox" evidence="4">
    <location>
        <begin position="107"/>
        <end position="171"/>
    </location>
</feature>
<dbReference type="GO" id="GO:0005634">
    <property type="term" value="C:nucleus"/>
    <property type="evidence" value="ECO:0007669"/>
    <property type="project" value="UniProtKB-SubCell"/>
</dbReference>
<dbReference type="SMART" id="SM00389">
    <property type="entry name" value="HOX"/>
    <property type="match status" value="1"/>
</dbReference>
<dbReference type="InterPro" id="IPR001356">
    <property type="entry name" value="HD"/>
</dbReference>
<dbReference type="InterPro" id="IPR008422">
    <property type="entry name" value="KN_HD"/>
</dbReference>